<dbReference type="InterPro" id="IPR000551">
    <property type="entry name" value="MerR-type_HTH_dom"/>
</dbReference>
<proteinExistence type="predicted"/>
<dbReference type="EMBL" id="ADVG01000001">
    <property type="protein sequence ID" value="EFH88121.1"/>
    <property type="molecule type" value="Genomic_DNA"/>
</dbReference>
<dbReference type="SMART" id="SM00871">
    <property type="entry name" value="AraC_E_bind"/>
    <property type="match status" value="1"/>
</dbReference>
<feature type="coiled-coil region" evidence="2">
    <location>
        <begin position="79"/>
        <end position="113"/>
    </location>
</feature>
<dbReference type="PROSITE" id="PS50937">
    <property type="entry name" value="HTH_MERR_2"/>
    <property type="match status" value="1"/>
</dbReference>
<dbReference type="Pfam" id="PF13411">
    <property type="entry name" value="MerR_1"/>
    <property type="match status" value="1"/>
</dbReference>
<dbReference type="OrthoDB" id="9773308at2"/>
<dbReference type="InterPro" id="IPR010499">
    <property type="entry name" value="AraC_E-bd"/>
</dbReference>
<dbReference type="eggNOG" id="COG0789">
    <property type="taxonomic scope" value="Bacteria"/>
</dbReference>
<name>D6TC85_KTERA</name>
<dbReference type="Gene3D" id="1.10.1660.10">
    <property type="match status" value="1"/>
</dbReference>
<evidence type="ECO:0000313" key="5">
    <source>
        <dbReference type="Proteomes" id="UP000004508"/>
    </source>
</evidence>
<keyword evidence="2" id="KW-0175">Coiled coil</keyword>
<dbReference type="Gene3D" id="3.20.80.10">
    <property type="entry name" value="Regulatory factor, effector binding domain"/>
    <property type="match status" value="1"/>
</dbReference>
<dbReference type="InterPro" id="IPR029442">
    <property type="entry name" value="GyrI-like"/>
</dbReference>
<dbReference type="InterPro" id="IPR047057">
    <property type="entry name" value="MerR_fam"/>
</dbReference>
<dbReference type="STRING" id="485913.Krac_9519"/>
<dbReference type="RefSeq" id="WP_007903896.1">
    <property type="nucleotide sequence ID" value="NZ_ADVG01000001.1"/>
</dbReference>
<dbReference type="PROSITE" id="PS00552">
    <property type="entry name" value="HTH_MERR_1"/>
    <property type="match status" value="1"/>
</dbReference>
<dbReference type="eggNOG" id="COG4978">
    <property type="taxonomic scope" value="Bacteria"/>
</dbReference>
<dbReference type="GO" id="GO:0003677">
    <property type="term" value="F:DNA binding"/>
    <property type="evidence" value="ECO:0007669"/>
    <property type="project" value="UniProtKB-KW"/>
</dbReference>
<feature type="domain" description="HTH merR-type" evidence="3">
    <location>
        <begin position="1"/>
        <end position="71"/>
    </location>
</feature>
<comment type="caution">
    <text evidence="4">The sequence shown here is derived from an EMBL/GenBank/DDBJ whole genome shotgun (WGS) entry which is preliminary data.</text>
</comment>
<dbReference type="InParanoid" id="D6TC85"/>
<dbReference type="SMART" id="SM00422">
    <property type="entry name" value="HTH_MERR"/>
    <property type="match status" value="1"/>
</dbReference>
<dbReference type="Pfam" id="PF06445">
    <property type="entry name" value="GyrI-like"/>
    <property type="match status" value="1"/>
</dbReference>
<evidence type="ECO:0000256" key="2">
    <source>
        <dbReference type="SAM" id="Coils"/>
    </source>
</evidence>
<gene>
    <name evidence="4" type="ORF">Krac_9519</name>
</gene>
<dbReference type="SUPFAM" id="SSF55136">
    <property type="entry name" value="Probable bacterial effector-binding domain"/>
    <property type="match status" value="1"/>
</dbReference>
<dbReference type="SUPFAM" id="SSF46955">
    <property type="entry name" value="Putative DNA-binding domain"/>
    <property type="match status" value="1"/>
</dbReference>
<dbReference type="FunCoup" id="D6TC85">
    <property type="interactions" value="28"/>
</dbReference>
<dbReference type="CDD" id="cd01107">
    <property type="entry name" value="HTH_BmrR"/>
    <property type="match status" value="1"/>
</dbReference>
<evidence type="ECO:0000259" key="3">
    <source>
        <dbReference type="PROSITE" id="PS50937"/>
    </source>
</evidence>
<sequence>MIRIGDFSKLSQVSIKTLRYYDEMGLLKPLNVDRFTGYRYYSVSQLPRLNRILALKDLGFELSQIAQVVGEGVSSEQLRGMLRLKYAELQQQIADSQERLARIEARLNDIEREDTLPNYDVVLKQADAQLVAGVRDTLSNYPEVGRLLNKVYDYLARSGVNGLSLTGAAIWHDDEYKTGDIDGEAVVYLKQPVPADGHVKVYELPEALVASVIHKGAYNKFSQAYEALGHWIEANGYTVVGPNREIYLECLEPVRQDDDSYVTEIQFPIAKKEPDHS</sequence>
<dbReference type="PANTHER" id="PTHR30204:SF97">
    <property type="entry name" value="MERR FAMILY REGULATORY PROTEIN"/>
    <property type="match status" value="1"/>
</dbReference>
<keyword evidence="1" id="KW-0238">DNA-binding</keyword>
<dbReference type="PANTHER" id="PTHR30204">
    <property type="entry name" value="REDOX-CYCLING DRUG-SENSING TRANSCRIPTIONAL ACTIVATOR SOXR"/>
    <property type="match status" value="1"/>
</dbReference>
<reference evidence="4 5" key="1">
    <citation type="journal article" date="2011" name="Stand. Genomic Sci.">
        <title>Non-contiguous finished genome sequence and contextual data of the filamentous soil bacterium Ktedonobacter racemifer type strain (SOSP1-21).</title>
        <authorList>
            <person name="Chang Y.J."/>
            <person name="Land M."/>
            <person name="Hauser L."/>
            <person name="Chertkov O."/>
            <person name="Del Rio T.G."/>
            <person name="Nolan M."/>
            <person name="Copeland A."/>
            <person name="Tice H."/>
            <person name="Cheng J.F."/>
            <person name="Lucas S."/>
            <person name="Han C."/>
            <person name="Goodwin L."/>
            <person name="Pitluck S."/>
            <person name="Ivanova N."/>
            <person name="Ovchinikova G."/>
            <person name="Pati A."/>
            <person name="Chen A."/>
            <person name="Palaniappan K."/>
            <person name="Mavromatis K."/>
            <person name="Liolios K."/>
            <person name="Brettin T."/>
            <person name="Fiebig A."/>
            <person name="Rohde M."/>
            <person name="Abt B."/>
            <person name="Goker M."/>
            <person name="Detter J.C."/>
            <person name="Woyke T."/>
            <person name="Bristow J."/>
            <person name="Eisen J.A."/>
            <person name="Markowitz V."/>
            <person name="Hugenholtz P."/>
            <person name="Kyrpides N.C."/>
            <person name="Klenk H.P."/>
            <person name="Lapidus A."/>
        </authorList>
    </citation>
    <scope>NUCLEOTIDE SEQUENCE [LARGE SCALE GENOMIC DNA]</scope>
    <source>
        <strain evidence="5">DSM 44963</strain>
    </source>
</reference>
<evidence type="ECO:0000256" key="1">
    <source>
        <dbReference type="ARBA" id="ARBA00023125"/>
    </source>
</evidence>
<dbReference type="AlphaFoldDB" id="D6TC85"/>
<protein>
    <submittedName>
        <fullName evidence="4">Transcriptional activator ligand binding domain protein</fullName>
    </submittedName>
</protein>
<keyword evidence="5" id="KW-1185">Reference proteome</keyword>
<dbReference type="InterPro" id="IPR009061">
    <property type="entry name" value="DNA-bd_dom_put_sf"/>
</dbReference>
<dbReference type="Proteomes" id="UP000004508">
    <property type="component" value="Unassembled WGS sequence"/>
</dbReference>
<organism evidence="4 5">
    <name type="scientific">Ktedonobacter racemifer DSM 44963</name>
    <dbReference type="NCBI Taxonomy" id="485913"/>
    <lineage>
        <taxon>Bacteria</taxon>
        <taxon>Bacillati</taxon>
        <taxon>Chloroflexota</taxon>
        <taxon>Ktedonobacteria</taxon>
        <taxon>Ktedonobacterales</taxon>
        <taxon>Ktedonobacteraceae</taxon>
        <taxon>Ktedonobacter</taxon>
    </lineage>
</organism>
<dbReference type="InterPro" id="IPR011256">
    <property type="entry name" value="Reg_factor_effector_dom_sf"/>
</dbReference>
<accession>D6TC85</accession>
<evidence type="ECO:0000313" key="4">
    <source>
        <dbReference type="EMBL" id="EFH88121.1"/>
    </source>
</evidence>
<dbReference type="GO" id="GO:0003700">
    <property type="term" value="F:DNA-binding transcription factor activity"/>
    <property type="evidence" value="ECO:0007669"/>
    <property type="project" value="InterPro"/>
</dbReference>